<dbReference type="RefSeq" id="WP_136737126.1">
    <property type="nucleotide sequence ID" value="NZ_SWDB01000039.1"/>
</dbReference>
<sequence>MYKYLIAAVVSATIATAASANTAHVVTGDMTPDARLASLYDVTVHSVKKDQQPVCWISAERDGKTITTARVEPSKAAYKRDVLKACVNRDEMFELIQQAK</sequence>
<protein>
    <submittedName>
        <fullName evidence="2">Uncharacterized protein</fullName>
    </submittedName>
</protein>
<evidence type="ECO:0000313" key="3">
    <source>
        <dbReference type="Proteomes" id="UP000307999"/>
    </source>
</evidence>
<comment type="caution">
    <text evidence="2">The sequence shown here is derived from an EMBL/GenBank/DDBJ whole genome shotgun (WGS) entry which is preliminary data.</text>
</comment>
<dbReference type="AlphaFoldDB" id="A0A4U1B1N0"/>
<gene>
    <name evidence="2" type="ORF">E8M12_15240</name>
</gene>
<evidence type="ECO:0000256" key="1">
    <source>
        <dbReference type="SAM" id="SignalP"/>
    </source>
</evidence>
<dbReference type="OrthoDB" id="6402022at2"/>
<feature type="signal peptide" evidence="1">
    <location>
        <begin position="1"/>
        <end position="20"/>
    </location>
</feature>
<evidence type="ECO:0000313" key="2">
    <source>
        <dbReference type="EMBL" id="TKB43347.1"/>
    </source>
</evidence>
<dbReference type="EMBL" id="SWDB01000039">
    <property type="protein sequence ID" value="TKB43347.1"/>
    <property type="molecule type" value="Genomic_DNA"/>
</dbReference>
<name>A0A4U1B1N0_9GAMM</name>
<accession>A0A4U1B1N0</accession>
<keyword evidence="1" id="KW-0732">Signal</keyword>
<keyword evidence="3" id="KW-1185">Reference proteome</keyword>
<dbReference type="Proteomes" id="UP000307999">
    <property type="component" value="Unassembled WGS sequence"/>
</dbReference>
<feature type="chain" id="PRO_5020558189" evidence="1">
    <location>
        <begin position="21"/>
        <end position="100"/>
    </location>
</feature>
<organism evidence="2 3">
    <name type="scientific">Thalassotalea mangrovi</name>
    <dbReference type="NCBI Taxonomy" id="2572245"/>
    <lineage>
        <taxon>Bacteria</taxon>
        <taxon>Pseudomonadati</taxon>
        <taxon>Pseudomonadota</taxon>
        <taxon>Gammaproteobacteria</taxon>
        <taxon>Alteromonadales</taxon>
        <taxon>Colwelliaceae</taxon>
        <taxon>Thalassotalea</taxon>
    </lineage>
</organism>
<proteinExistence type="predicted"/>
<reference evidence="2 3" key="1">
    <citation type="submission" date="2019-04" db="EMBL/GenBank/DDBJ databases">
        <title>Thalassotalea guangxiensis sp. nov., isolated from sediment of the coastal wetland.</title>
        <authorList>
            <person name="Zheng S."/>
            <person name="Zhang D."/>
        </authorList>
    </citation>
    <scope>NUCLEOTIDE SEQUENCE [LARGE SCALE GENOMIC DNA]</scope>
    <source>
        <strain evidence="2 3">ZS-4</strain>
    </source>
</reference>